<reference evidence="1 2" key="1">
    <citation type="submission" date="2023-11" db="EMBL/GenBank/DDBJ databases">
        <title>Halocaridina rubra genome assembly.</title>
        <authorList>
            <person name="Smith C."/>
        </authorList>
    </citation>
    <scope>NUCLEOTIDE SEQUENCE [LARGE SCALE GENOMIC DNA]</scope>
    <source>
        <strain evidence="1">EP-1</strain>
        <tissue evidence="1">Whole</tissue>
    </source>
</reference>
<dbReference type="AlphaFoldDB" id="A0AAN8XQH1"/>
<keyword evidence="1" id="KW-0675">Receptor</keyword>
<dbReference type="Proteomes" id="UP001381693">
    <property type="component" value="Unassembled WGS sequence"/>
</dbReference>
<dbReference type="InterPro" id="IPR015925">
    <property type="entry name" value="Ryanodine_IP3_receptor"/>
</dbReference>
<comment type="caution">
    <text evidence="1">The sequence shown here is derived from an EMBL/GenBank/DDBJ whole genome shotgun (WGS) entry which is preliminary data.</text>
</comment>
<dbReference type="PANTHER" id="PTHR45816">
    <property type="entry name" value="MIR DOMAIN-CONTAINING PROTEIN"/>
    <property type="match status" value="1"/>
</dbReference>
<gene>
    <name evidence="1" type="primary">IP3R</name>
    <name evidence="1" type="ORF">SK128_014571</name>
</gene>
<feature type="non-terminal residue" evidence="1">
    <location>
        <position position="1"/>
    </location>
</feature>
<feature type="non-terminal residue" evidence="1">
    <location>
        <position position="86"/>
    </location>
</feature>
<evidence type="ECO:0000313" key="1">
    <source>
        <dbReference type="EMBL" id="KAK7083803.1"/>
    </source>
</evidence>
<protein>
    <submittedName>
        <fullName evidence="1">Inositol 1,4,5-trisphosphate receptor</fullName>
    </submittedName>
</protein>
<name>A0AAN8XQH1_HALRR</name>
<proteinExistence type="predicted"/>
<keyword evidence="2" id="KW-1185">Reference proteome</keyword>
<evidence type="ECO:0000313" key="2">
    <source>
        <dbReference type="Proteomes" id="UP001381693"/>
    </source>
</evidence>
<organism evidence="1 2">
    <name type="scientific">Halocaridina rubra</name>
    <name type="common">Hawaiian red shrimp</name>
    <dbReference type="NCBI Taxonomy" id="373956"/>
    <lineage>
        <taxon>Eukaryota</taxon>
        <taxon>Metazoa</taxon>
        <taxon>Ecdysozoa</taxon>
        <taxon>Arthropoda</taxon>
        <taxon>Crustacea</taxon>
        <taxon>Multicrustacea</taxon>
        <taxon>Malacostraca</taxon>
        <taxon>Eumalacostraca</taxon>
        <taxon>Eucarida</taxon>
        <taxon>Decapoda</taxon>
        <taxon>Pleocyemata</taxon>
        <taxon>Caridea</taxon>
        <taxon>Atyoidea</taxon>
        <taxon>Atyidae</taxon>
        <taxon>Halocaridina</taxon>
    </lineage>
</organism>
<sequence length="86" mass="10030">VKEAYINFLNHCYIDTEVEMKEIYNSHHIWSLFEKSFLVDMGRVATAPPDRKHADKALESYVINSLMNIITTFFNSPFSDQSQTIQ</sequence>
<dbReference type="GO" id="GO:0006816">
    <property type="term" value="P:calcium ion transport"/>
    <property type="evidence" value="ECO:0007669"/>
    <property type="project" value="InterPro"/>
</dbReference>
<dbReference type="PANTHER" id="PTHR45816:SF4">
    <property type="entry name" value="RYR_IP3R HOMOLOGY ASSOCIATED DOMAIN-CONTAINING PROTEIN"/>
    <property type="match status" value="1"/>
</dbReference>
<dbReference type="EMBL" id="JAXCGZ010002526">
    <property type="protein sequence ID" value="KAK7083803.1"/>
    <property type="molecule type" value="Genomic_DNA"/>
</dbReference>
<accession>A0AAN8XQH1</accession>